<dbReference type="EMBL" id="FOOT01000013">
    <property type="protein sequence ID" value="SFH35663.1"/>
    <property type="molecule type" value="Genomic_DNA"/>
</dbReference>
<evidence type="ECO:0000313" key="2">
    <source>
        <dbReference type="Proteomes" id="UP000198724"/>
    </source>
</evidence>
<organism evidence="1 2">
    <name type="scientific">Pontibacter chinhatensis</name>
    <dbReference type="NCBI Taxonomy" id="1436961"/>
    <lineage>
        <taxon>Bacteria</taxon>
        <taxon>Pseudomonadati</taxon>
        <taxon>Bacteroidota</taxon>
        <taxon>Cytophagia</taxon>
        <taxon>Cytophagales</taxon>
        <taxon>Hymenobacteraceae</taxon>
        <taxon>Pontibacter</taxon>
    </lineage>
</organism>
<evidence type="ECO:0008006" key="3">
    <source>
        <dbReference type="Google" id="ProtNLM"/>
    </source>
</evidence>
<reference evidence="2" key="1">
    <citation type="submission" date="2016-10" db="EMBL/GenBank/DDBJ databases">
        <authorList>
            <person name="Varghese N."/>
            <person name="Submissions S."/>
        </authorList>
    </citation>
    <scope>NUCLEOTIDE SEQUENCE [LARGE SCALE GENOMIC DNA]</scope>
    <source>
        <strain evidence="2">LP51</strain>
    </source>
</reference>
<dbReference type="PROSITE" id="PS51257">
    <property type="entry name" value="PROKAR_LIPOPROTEIN"/>
    <property type="match status" value="1"/>
</dbReference>
<dbReference type="Proteomes" id="UP000198724">
    <property type="component" value="Unassembled WGS sequence"/>
</dbReference>
<proteinExistence type="predicted"/>
<sequence length="152" mass="17265">MGKALLLIAASLMVLSCQPKLDNRMINKEYQFKEGQVWEYETRIGEESSKLTILKVEEYPRGQVVVHIAIDNVNIKSPTSEDSIVTSIEHLPFDLEALEKSVTKKITDNQPIPDFKDGYEVWKLFFDEGDAGVFSTSVKEAVAYTEETMEQE</sequence>
<gene>
    <name evidence="1" type="ORF">SAMN05421739_11316</name>
</gene>
<dbReference type="AlphaFoldDB" id="A0A1I2ZCU0"/>
<accession>A0A1I2ZCU0</accession>
<dbReference type="STRING" id="1436961.SAMN05421739_11316"/>
<keyword evidence="2" id="KW-1185">Reference proteome</keyword>
<name>A0A1I2ZCU0_9BACT</name>
<evidence type="ECO:0000313" key="1">
    <source>
        <dbReference type="EMBL" id="SFH35663.1"/>
    </source>
</evidence>
<protein>
    <recommendedName>
        <fullName evidence="3">Lipoprotein</fullName>
    </recommendedName>
</protein>